<dbReference type="InterPro" id="IPR029063">
    <property type="entry name" value="SAM-dependent_MTases_sf"/>
</dbReference>
<evidence type="ECO:0000313" key="1">
    <source>
        <dbReference type="EMBL" id="VAW70705.1"/>
    </source>
</evidence>
<gene>
    <name evidence="1" type="ORF">MNBD_GAMMA10-2608</name>
</gene>
<sequence length="205" mass="23418">MKPLLNSYEQLKAHLQLDYELPITVDWSAAADFLFLIKDHCLTARPANIVECSSGLTTLVLARCCQLNGSGKVFSLENGEEYVQQTRHNLKRFGLEDFADVIHAPLEEFLLSGDEYQWYETTKLPSINIDMLVIDGPPGFIQKHSRFPALPKLFNQLSDESRVFLDDAGRDEEKQIVDKWLALYPVLTHEYIETQRGCSVLTVRK</sequence>
<dbReference type="SUPFAM" id="SSF53335">
    <property type="entry name" value="S-adenosyl-L-methionine-dependent methyltransferases"/>
    <property type="match status" value="1"/>
</dbReference>
<dbReference type="Gene3D" id="3.40.50.150">
    <property type="entry name" value="Vaccinia Virus protein VP39"/>
    <property type="match status" value="1"/>
</dbReference>
<proteinExistence type="predicted"/>
<reference evidence="1" key="1">
    <citation type="submission" date="2018-06" db="EMBL/GenBank/DDBJ databases">
        <authorList>
            <person name="Zhirakovskaya E."/>
        </authorList>
    </citation>
    <scope>NUCLEOTIDE SEQUENCE</scope>
</reference>
<dbReference type="Pfam" id="PF13578">
    <property type="entry name" value="Methyltransf_24"/>
    <property type="match status" value="1"/>
</dbReference>
<evidence type="ECO:0008006" key="2">
    <source>
        <dbReference type="Google" id="ProtNLM"/>
    </source>
</evidence>
<accession>A0A3B0XQD9</accession>
<dbReference type="AlphaFoldDB" id="A0A3B0XQD9"/>
<organism evidence="1">
    <name type="scientific">hydrothermal vent metagenome</name>
    <dbReference type="NCBI Taxonomy" id="652676"/>
    <lineage>
        <taxon>unclassified sequences</taxon>
        <taxon>metagenomes</taxon>
        <taxon>ecological metagenomes</taxon>
    </lineage>
</organism>
<name>A0A3B0XQD9_9ZZZZ</name>
<dbReference type="EMBL" id="UOFJ01000548">
    <property type="protein sequence ID" value="VAW70705.1"/>
    <property type="molecule type" value="Genomic_DNA"/>
</dbReference>
<protein>
    <recommendedName>
        <fullName evidence="2">Class I SAM-dependent methyltransferase</fullName>
    </recommendedName>
</protein>